<feature type="chain" id="PRO_5045872866" evidence="1">
    <location>
        <begin position="29"/>
        <end position="69"/>
    </location>
</feature>
<comment type="caution">
    <text evidence="2">The sequence shown here is derived from an EMBL/GenBank/DDBJ whole genome shotgun (WGS) entry which is preliminary data.</text>
</comment>
<dbReference type="Proteomes" id="UP001628091">
    <property type="component" value="Unassembled WGS sequence"/>
</dbReference>
<gene>
    <name evidence="2" type="ORF">PPNSA23_05460</name>
</gene>
<name>A0ABQ0GVB1_9HYPH</name>
<evidence type="ECO:0000256" key="1">
    <source>
        <dbReference type="SAM" id="SignalP"/>
    </source>
</evidence>
<accession>A0ABQ0GVB1</accession>
<dbReference type="EMBL" id="BAAFZP010000001">
    <property type="protein sequence ID" value="GAB1580603.1"/>
    <property type="molecule type" value="Genomic_DNA"/>
</dbReference>
<organism evidence="2 3">
    <name type="scientific">Phyllobacterium phragmitis</name>
    <dbReference type="NCBI Taxonomy" id="2670329"/>
    <lineage>
        <taxon>Bacteria</taxon>
        <taxon>Pseudomonadati</taxon>
        <taxon>Pseudomonadota</taxon>
        <taxon>Alphaproteobacteria</taxon>
        <taxon>Hyphomicrobiales</taxon>
        <taxon>Phyllobacteriaceae</taxon>
        <taxon>Phyllobacterium</taxon>
    </lineage>
</organism>
<sequence length="69" mass="7440">MNSRTERRLGIAAAAALTVAAFIVPASADKGADATIATEIAHDRALIRYAYADTAFAIRDISHIVRDRR</sequence>
<dbReference type="RefSeq" id="WP_407863581.1">
    <property type="nucleotide sequence ID" value="NZ_BAAFZP010000001.1"/>
</dbReference>
<protein>
    <submittedName>
        <fullName evidence="2">Uncharacterized protein</fullName>
    </submittedName>
</protein>
<feature type="signal peptide" evidence="1">
    <location>
        <begin position="1"/>
        <end position="28"/>
    </location>
</feature>
<keyword evidence="1" id="KW-0732">Signal</keyword>
<keyword evidence="3" id="KW-1185">Reference proteome</keyword>
<evidence type="ECO:0000313" key="3">
    <source>
        <dbReference type="Proteomes" id="UP001628091"/>
    </source>
</evidence>
<evidence type="ECO:0000313" key="2">
    <source>
        <dbReference type="EMBL" id="GAB1580603.1"/>
    </source>
</evidence>
<proteinExistence type="predicted"/>
<reference evidence="2 3" key="1">
    <citation type="submission" date="2024-10" db="EMBL/GenBank/DDBJ databases">
        <title>Isolation, draft genome sequencing and identification of Phyllobacterium sp. NSA23, isolated from leaf soil.</title>
        <authorList>
            <person name="Akita H."/>
        </authorList>
    </citation>
    <scope>NUCLEOTIDE SEQUENCE [LARGE SCALE GENOMIC DNA]</scope>
    <source>
        <strain evidence="2 3">NSA23</strain>
    </source>
</reference>